<dbReference type="AlphaFoldDB" id="A0A369BX98"/>
<dbReference type="RefSeq" id="WP_114280744.1">
    <property type="nucleotide sequence ID" value="NZ_QPJY01000010.1"/>
</dbReference>
<sequence length="82" mass="9137">MTERIHAPQVGAPDPERRNSLIVEETDEEFDFAGMEMPETGACYFNDTAYMEGQFICSGSELLVCTRGGWLREGSCDPDNPD</sequence>
<organism evidence="1 2">
    <name type="scientific">Thioalbus denitrificans</name>
    <dbReference type="NCBI Taxonomy" id="547122"/>
    <lineage>
        <taxon>Bacteria</taxon>
        <taxon>Pseudomonadati</taxon>
        <taxon>Pseudomonadota</taxon>
        <taxon>Gammaproteobacteria</taxon>
        <taxon>Chromatiales</taxon>
        <taxon>Ectothiorhodospiraceae</taxon>
        <taxon>Thioalbus</taxon>
    </lineage>
</organism>
<evidence type="ECO:0000313" key="1">
    <source>
        <dbReference type="EMBL" id="RCX26322.1"/>
    </source>
</evidence>
<dbReference type="OrthoDB" id="5784855at2"/>
<keyword evidence="2" id="KW-1185">Reference proteome</keyword>
<accession>A0A369BX98</accession>
<evidence type="ECO:0000313" key="2">
    <source>
        <dbReference type="Proteomes" id="UP000252707"/>
    </source>
</evidence>
<comment type="caution">
    <text evidence="1">The sequence shown here is derived from an EMBL/GenBank/DDBJ whole genome shotgun (WGS) entry which is preliminary data.</text>
</comment>
<dbReference type="Proteomes" id="UP000252707">
    <property type="component" value="Unassembled WGS sequence"/>
</dbReference>
<gene>
    <name evidence="1" type="ORF">DFQ59_11032</name>
</gene>
<reference evidence="1 2" key="1">
    <citation type="submission" date="2018-07" db="EMBL/GenBank/DDBJ databases">
        <title>Genomic Encyclopedia of Type Strains, Phase IV (KMG-IV): sequencing the most valuable type-strain genomes for metagenomic binning, comparative biology and taxonomic classification.</title>
        <authorList>
            <person name="Goeker M."/>
        </authorList>
    </citation>
    <scope>NUCLEOTIDE SEQUENCE [LARGE SCALE GENOMIC DNA]</scope>
    <source>
        <strain evidence="1 2">DSM 26407</strain>
    </source>
</reference>
<dbReference type="EMBL" id="QPJY01000010">
    <property type="protein sequence ID" value="RCX26322.1"/>
    <property type="molecule type" value="Genomic_DNA"/>
</dbReference>
<proteinExistence type="predicted"/>
<protein>
    <recommendedName>
        <fullName evidence="3">DUF1496 domain-containing protein</fullName>
    </recommendedName>
</protein>
<evidence type="ECO:0008006" key="3">
    <source>
        <dbReference type="Google" id="ProtNLM"/>
    </source>
</evidence>
<name>A0A369BX98_9GAMM</name>